<dbReference type="Gene3D" id="1.10.40.60">
    <property type="entry name" value="EpsJ-like"/>
    <property type="match status" value="2"/>
</dbReference>
<evidence type="ECO:0000313" key="13">
    <source>
        <dbReference type="EMBL" id="KQH86619.1"/>
    </source>
</evidence>
<name>A0A0Q2SG82_VIBFU</name>
<dbReference type="InParanoid" id="A0A0Q2SG82"/>
<evidence type="ECO:0000256" key="9">
    <source>
        <dbReference type="ARBA" id="ARBA00023136"/>
    </source>
</evidence>
<dbReference type="GO" id="GO:0009306">
    <property type="term" value="P:protein secretion"/>
    <property type="evidence" value="ECO:0007669"/>
    <property type="project" value="InterPro"/>
</dbReference>
<evidence type="ECO:0000259" key="11">
    <source>
        <dbReference type="Pfam" id="PF03934"/>
    </source>
</evidence>
<dbReference type="InterPro" id="IPR005628">
    <property type="entry name" value="GspK"/>
</dbReference>
<dbReference type="Proteomes" id="UP000051221">
    <property type="component" value="Unassembled WGS sequence"/>
</dbReference>
<dbReference type="SUPFAM" id="SSF54523">
    <property type="entry name" value="Pili subunits"/>
    <property type="match status" value="1"/>
</dbReference>
<evidence type="ECO:0000259" key="12">
    <source>
        <dbReference type="Pfam" id="PF21687"/>
    </source>
</evidence>
<dbReference type="SUPFAM" id="SSF158544">
    <property type="entry name" value="GspK insert domain-like"/>
    <property type="match status" value="2"/>
</dbReference>
<keyword evidence="5 10" id="KW-0997">Cell inner membrane</keyword>
<evidence type="ECO:0000256" key="2">
    <source>
        <dbReference type="ARBA" id="ARBA00007246"/>
    </source>
</evidence>
<comment type="caution">
    <text evidence="13">The sequence shown here is derived from an EMBL/GenBank/DDBJ whole genome shotgun (WGS) entry which is preliminary data.</text>
</comment>
<dbReference type="InterPro" id="IPR038072">
    <property type="entry name" value="GspK_central_sf"/>
</dbReference>
<dbReference type="Pfam" id="PF21687">
    <property type="entry name" value="T2SSK_1st"/>
    <property type="match status" value="1"/>
</dbReference>
<evidence type="ECO:0000256" key="7">
    <source>
        <dbReference type="ARBA" id="ARBA00022927"/>
    </source>
</evidence>
<dbReference type="PANTHER" id="PTHR38831">
    <property type="entry name" value="TYPE II SECRETION SYSTEM PROTEIN K"/>
    <property type="match status" value="1"/>
</dbReference>
<evidence type="ECO:0000256" key="6">
    <source>
        <dbReference type="ARBA" id="ARBA00022692"/>
    </source>
</evidence>
<comment type="subcellular location">
    <subcellularLocation>
        <location evidence="1 10">Cell inner membrane</location>
    </subcellularLocation>
</comment>
<gene>
    <name evidence="13" type="ORF">AMR76_08690</name>
</gene>
<dbReference type="InterPro" id="IPR045584">
    <property type="entry name" value="Pilin-like"/>
</dbReference>
<evidence type="ECO:0000313" key="14">
    <source>
        <dbReference type="Proteomes" id="UP000051221"/>
    </source>
</evidence>
<evidence type="ECO:0000256" key="10">
    <source>
        <dbReference type="PIRNR" id="PIRNR002786"/>
    </source>
</evidence>
<feature type="domain" description="T2SS protein K first SAM-like" evidence="12">
    <location>
        <begin position="103"/>
        <end position="213"/>
    </location>
</feature>
<proteinExistence type="inferred from homology"/>
<dbReference type="Gene3D" id="3.30.1300.30">
    <property type="entry name" value="GSPII I/J protein-like"/>
    <property type="match status" value="1"/>
</dbReference>
<dbReference type="InterPro" id="IPR049031">
    <property type="entry name" value="T2SSK_SAM-like_1st"/>
</dbReference>
<keyword evidence="3 10" id="KW-0813">Transport</keyword>
<dbReference type="PANTHER" id="PTHR38831:SF1">
    <property type="entry name" value="TYPE II SECRETION SYSTEM PROTEIN K-RELATED"/>
    <property type="match status" value="1"/>
</dbReference>
<dbReference type="GO" id="GO:0005886">
    <property type="term" value="C:plasma membrane"/>
    <property type="evidence" value="ECO:0007669"/>
    <property type="project" value="UniProtKB-SubCell"/>
</dbReference>
<protein>
    <recommendedName>
        <fullName evidence="10">Type II secretion system protein K</fullName>
    </recommendedName>
</protein>
<keyword evidence="14" id="KW-1185">Reference proteome</keyword>
<keyword evidence="9 10" id="KW-0472">Membrane</keyword>
<dbReference type="InterPro" id="IPR049179">
    <property type="entry name" value="T2SSK_SAM-like_2nd"/>
</dbReference>
<comment type="similarity">
    <text evidence="2 10">Belongs to the GSP K family.</text>
</comment>
<keyword evidence="7" id="KW-0653">Protein transport</keyword>
<keyword evidence="4 10" id="KW-1003">Cell membrane</keyword>
<keyword evidence="6" id="KW-0812">Transmembrane</keyword>
<evidence type="ECO:0000256" key="5">
    <source>
        <dbReference type="ARBA" id="ARBA00022519"/>
    </source>
</evidence>
<accession>A0A0Q2SG82</accession>
<dbReference type="GeneID" id="50533859"/>
<evidence type="ECO:0000256" key="3">
    <source>
        <dbReference type="ARBA" id="ARBA00022448"/>
    </source>
</evidence>
<dbReference type="EMBL" id="LKHS01000006">
    <property type="protein sequence ID" value="KQH86619.1"/>
    <property type="molecule type" value="Genomic_DNA"/>
</dbReference>
<dbReference type="NCBIfam" id="NF037980">
    <property type="entry name" value="T2SS_GspK"/>
    <property type="match status" value="1"/>
</dbReference>
<organism evidence="13 14">
    <name type="scientific">Vibrio furnissii</name>
    <dbReference type="NCBI Taxonomy" id="29494"/>
    <lineage>
        <taxon>Bacteria</taxon>
        <taxon>Pseudomonadati</taxon>
        <taxon>Pseudomonadota</taxon>
        <taxon>Gammaproteobacteria</taxon>
        <taxon>Vibrionales</taxon>
        <taxon>Vibrionaceae</taxon>
        <taxon>Vibrio</taxon>
    </lineage>
</organism>
<evidence type="ECO:0000256" key="1">
    <source>
        <dbReference type="ARBA" id="ARBA00004533"/>
    </source>
</evidence>
<evidence type="ECO:0000256" key="8">
    <source>
        <dbReference type="ARBA" id="ARBA00022989"/>
    </source>
</evidence>
<dbReference type="PIRSF" id="PIRSF002786">
    <property type="entry name" value="XcpX"/>
    <property type="match status" value="1"/>
</dbReference>
<reference evidence="13 14" key="1">
    <citation type="submission" date="2015-08" db="EMBL/GenBank/DDBJ databases">
        <title>Antibacterial properties of a collection of Vibrionaceae strains.</title>
        <authorList>
            <person name="Giubergia S."/>
        </authorList>
    </citation>
    <scope>NUCLEOTIDE SEQUENCE [LARGE SCALE GENOMIC DNA]</scope>
    <source>
        <strain evidence="13 14">S0821</strain>
    </source>
</reference>
<dbReference type="OMA" id="AYWYSIG"/>
<evidence type="ECO:0000256" key="4">
    <source>
        <dbReference type="ARBA" id="ARBA00022475"/>
    </source>
</evidence>
<dbReference type="Pfam" id="PF03934">
    <property type="entry name" value="T2SSK"/>
    <property type="match status" value="1"/>
</dbReference>
<feature type="domain" description="T2SS protein K second SAM-like" evidence="11">
    <location>
        <begin position="219"/>
        <end position="286"/>
    </location>
</feature>
<dbReference type="AlphaFoldDB" id="A0A0Q2SG82"/>
<sequence length="338" mass="37782">MIRNQRQRGVALIIVLLLLAIMVSIAATMSQRMFTQFQRASHQLNYQQAYWYSLGVEALAKAAIEQSYKDNDVISLNQPWSQKDRSYPLDYGQVTGSIIDRQACFNLNVFANVPATSTGTTQAYVYRVWRALLDDLDIDNYQAESIAGATWDYIDSNDSVNSVGGVEDSYYESMSPAYLAANTLLADSSELRAVNQVSGEVMQKLAPYVCALPMDDWRLNINTLAPEQAKLLAAMFTPALSEANAKTVLENRPFDGWSSVNNFMAEAQIAALDSTLRDDARGYLSVDSQYFELDAQVKVDESRVRVRSLFFSSNKETATVIRRRFGGISERVSDRSAE</sequence>
<keyword evidence="8" id="KW-1133">Transmembrane helix</keyword>
<dbReference type="RefSeq" id="WP_004728455.1">
    <property type="nucleotide sequence ID" value="NZ_CABLCD010000018.1"/>
</dbReference>
<dbReference type="FunCoup" id="A0A0Q2SG82">
    <property type="interactions" value="49"/>
</dbReference>